<dbReference type="GO" id="GO:0005737">
    <property type="term" value="C:cytoplasm"/>
    <property type="evidence" value="ECO:0007669"/>
    <property type="project" value="TreeGrafter"/>
</dbReference>
<dbReference type="FunFam" id="1.10.390.10:FF:000006">
    <property type="entry name" value="Puromycin-sensitive aminopeptidase"/>
    <property type="match status" value="1"/>
</dbReference>
<dbReference type="FunFam" id="1.25.50.20:FF:000002">
    <property type="entry name" value="Aminopeptidase"/>
    <property type="match status" value="1"/>
</dbReference>
<dbReference type="GO" id="GO:0016020">
    <property type="term" value="C:membrane"/>
    <property type="evidence" value="ECO:0007669"/>
    <property type="project" value="TreeGrafter"/>
</dbReference>
<evidence type="ECO:0000256" key="1">
    <source>
        <dbReference type="ARBA" id="ARBA00010136"/>
    </source>
</evidence>
<keyword evidence="3 11" id="KW-0645">Protease</keyword>
<evidence type="ECO:0000256" key="4">
    <source>
        <dbReference type="ARBA" id="ARBA00022723"/>
    </source>
</evidence>
<dbReference type="Gene3D" id="2.60.40.1910">
    <property type="match status" value="1"/>
</dbReference>
<evidence type="ECO:0000256" key="10">
    <source>
        <dbReference type="PIRSR" id="PIRSR634016-4"/>
    </source>
</evidence>
<name>A0A448ZCX9_9STRA</name>
<dbReference type="PRINTS" id="PR00756">
    <property type="entry name" value="ALADIPTASE"/>
</dbReference>
<dbReference type="Gene3D" id="2.60.40.1730">
    <property type="entry name" value="tricorn interacting facor f3 domain"/>
    <property type="match status" value="1"/>
</dbReference>
<protein>
    <recommendedName>
        <fullName evidence="11">Aminopeptidase</fullName>
        <ecNumber evidence="11">3.4.11.-</ecNumber>
    </recommendedName>
</protein>
<feature type="domain" description="Aminopeptidase N-like N-terminal" evidence="14">
    <location>
        <begin position="21"/>
        <end position="212"/>
    </location>
</feature>
<dbReference type="FunFam" id="2.60.40.1730:FF:000002">
    <property type="entry name" value="Aminopeptidase"/>
    <property type="match status" value="1"/>
</dbReference>
<dbReference type="Pfam" id="PF01433">
    <property type="entry name" value="Peptidase_M1"/>
    <property type="match status" value="1"/>
</dbReference>
<dbReference type="Gene3D" id="1.10.390.10">
    <property type="entry name" value="Neutral Protease Domain 2"/>
    <property type="match status" value="1"/>
</dbReference>
<evidence type="ECO:0000256" key="6">
    <source>
        <dbReference type="ARBA" id="ARBA00022833"/>
    </source>
</evidence>
<evidence type="ECO:0000259" key="12">
    <source>
        <dbReference type="Pfam" id="PF01433"/>
    </source>
</evidence>
<accession>A0A448ZCX9</accession>
<dbReference type="EC" id="3.4.11.-" evidence="11"/>
<dbReference type="PANTHER" id="PTHR11533">
    <property type="entry name" value="PROTEASE M1 ZINC METALLOPROTEASE"/>
    <property type="match status" value="1"/>
</dbReference>
<evidence type="ECO:0000256" key="3">
    <source>
        <dbReference type="ARBA" id="ARBA00022670"/>
    </source>
</evidence>
<evidence type="ECO:0000256" key="8">
    <source>
        <dbReference type="PIRSR" id="PIRSR634016-1"/>
    </source>
</evidence>
<dbReference type="GO" id="GO:0008270">
    <property type="term" value="F:zinc ion binding"/>
    <property type="evidence" value="ECO:0007669"/>
    <property type="project" value="UniProtKB-UniRule"/>
</dbReference>
<dbReference type="GO" id="GO:0042277">
    <property type="term" value="F:peptide binding"/>
    <property type="evidence" value="ECO:0007669"/>
    <property type="project" value="TreeGrafter"/>
</dbReference>
<dbReference type="InterPro" id="IPR045357">
    <property type="entry name" value="Aminopeptidase_N-like_N"/>
</dbReference>
<comment type="cofactor">
    <cofactor evidence="9 11">
        <name>Zn(2+)</name>
        <dbReference type="ChEBI" id="CHEBI:29105"/>
    </cofactor>
    <text evidence="9 11">Binds 1 zinc ion per subunit.</text>
</comment>
<dbReference type="EMBL" id="CAACVS010000244">
    <property type="protein sequence ID" value="VEU39903.1"/>
    <property type="molecule type" value="Genomic_DNA"/>
</dbReference>
<sequence>MTETKETDKTAGRVLLPSYVQPQSYDLKVTPDLTAYSFDGIVSIGMVTGDSFSEEESKKITLHSKELMYRSAEFHAADSGKVVKADEIHVNMKNTTVTFVFAESIPKSSTITLKIDFAGCLNNQMAGFYRSHYKDTDGNDKIVASTQFEALDARRAFPCVDEPSAKATFLLTLIVPADLECFSNMPESKRVTLGGNKVEVSFLETPKMSTYLLAYCIGEFDYVQGITKYGVLIKVYAPRGRSASCQYALDCGCKALDSFNDFFGITYPLPKLDMVAIPEFAAGAMENWGLVTYRDVDLLIDPDTASNSQKQRVCTVVCHELAHQWFGNLVTMAWWDDLWLNEGFASWAENYAADEIYPEYQMWDQFCSGALQTALVLDGMLSSHPIQVPIAHAEEVEQVFDAISYCKGGSVVRMVKAVIGMDAFRQGLGNYFEKHAYGNTETIDLWKAWEEASSMPIPELMASWTEQMGFPLLKVIGEDWQDDNVVLTLEQSWFLTDGSEPPEDGNDKIWTIPIISCTSEGTQQDMVLMREKTATITIPLKSKSDWVKLNAGQEVPMRVHYSDEMLARLSTAVASTDLTSPSDRVGLIQDAYALVKANQIMSPESLMKLLAAYKDEDDYVVWKGIASSLSGLDSVLSADEEMYSNFTKFAKKLVLPLVDKVGWEAKPEDGHLTSLLRGLMINLLCKFCSDDANVAQEANNKCVAFFEDPIENAKVLSPDIKEYVFMIYLKNGGQKEYDTVKAYYNVAKDNAERKLVLNSLGSIGDPKLKLETLDWTTSGEIKLQDFFYAIGSVSISGKEGRTITWEYFQEHHERLKGMVGTANPSLMDACIVYSCGRFASLEKADEVEAFFKENEYPKNERRIAQMIEAMRANGKLLVNLQASELSKEDFWDQL</sequence>
<dbReference type="CDD" id="cd09601">
    <property type="entry name" value="M1_APN-Q_like"/>
    <property type="match status" value="1"/>
</dbReference>
<dbReference type="GO" id="GO:0070006">
    <property type="term" value="F:metalloaminopeptidase activity"/>
    <property type="evidence" value="ECO:0007669"/>
    <property type="project" value="TreeGrafter"/>
</dbReference>
<dbReference type="InterPro" id="IPR050344">
    <property type="entry name" value="Peptidase_M1_aminopeptidases"/>
</dbReference>
<evidence type="ECO:0000256" key="5">
    <source>
        <dbReference type="ARBA" id="ARBA00022801"/>
    </source>
</evidence>
<feature type="binding site" evidence="9">
    <location>
        <position position="323"/>
    </location>
    <ligand>
        <name>Zn(2+)</name>
        <dbReference type="ChEBI" id="CHEBI:29105"/>
        <note>catalytic</note>
    </ligand>
</feature>
<evidence type="ECO:0000313" key="16">
    <source>
        <dbReference type="Proteomes" id="UP000291116"/>
    </source>
</evidence>
<dbReference type="GO" id="GO:0043171">
    <property type="term" value="P:peptide catabolic process"/>
    <property type="evidence" value="ECO:0007669"/>
    <property type="project" value="TreeGrafter"/>
</dbReference>
<keyword evidence="4 9" id="KW-0479">Metal-binding</keyword>
<dbReference type="Proteomes" id="UP000291116">
    <property type="component" value="Unassembled WGS sequence"/>
</dbReference>
<keyword evidence="6 9" id="KW-0862">Zinc</keyword>
<feature type="binding site" evidence="9">
    <location>
        <position position="319"/>
    </location>
    <ligand>
        <name>Zn(2+)</name>
        <dbReference type="ChEBI" id="CHEBI:29105"/>
        <note>catalytic</note>
    </ligand>
</feature>
<organism evidence="15 16">
    <name type="scientific">Pseudo-nitzschia multistriata</name>
    <dbReference type="NCBI Taxonomy" id="183589"/>
    <lineage>
        <taxon>Eukaryota</taxon>
        <taxon>Sar</taxon>
        <taxon>Stramenopiles</taxon>
        <taxon>Ochrophyta</taxon>
        <taxon>Bacillariophyta</taxon>
        <taxon>Bacillariophyceae</taxon>
        <taxon>Bacillariophycidae</taxon>
        <taxon>Bacillariales</taxon>
        <taxon>Bacillariaceae</taxon>
        <taxon>Pseudo-nitzschia</taxon>
    </lineage>
</organism>
<keyword evidence="2 11" id="KW-0031">Aminopeptidase</keyword>
<dbReference type="AlphaFoldDB" id="A0A448ZCX9"/>
<evidence type="ECO:0000259" key="14">
    <source>
        <dbReference type="Pfam" id="PF17900"/>
    </source>
</evidence>
<evidence type="ECO:0000259" key="13">
    <source>
        <dbReference type="Pfam" id="PF11838"/>
    </source>
</evidence>
<dbReference type="InterPro" id="IPR001930">
    <property type="entry name" value="Peptidase_M1"/>
</dbReference>
<dbReference type="GO" id="GO:0006508">
    <property type="term" value="P:proteolysis"/>
    <property type="evidence" value="ECO:0007669"/>
    <property type="project" value="UniProtKB-KW"/>
</dbReference>
<feature type="active site" description="Proton acceptor" evidence="8">
    <location>
        <position position="320"/>
    </location>
</feature>
<dbReference type="Pfam" id="PF11838">
    <property type="entry name" value="ERAP1_C"/>
    <property type="match status" value="1"/>
</dbReference>
<evidence type="ECO:0000313" key="15">
    <source>
        <dbReference type="EMBL" id="VEU39903.1"/>
    </source>
</evidence>
<dbReference type="Gene3D" id="1.25.50.20">
    <property type="match status" value="1"/>
</dbReference>
<dbReference type="InterPro" id="IPR034016">
    <property type="entry name" value="M1_APN-typ"/>
</dbReference>
<evidence type="ECO:0000256" key="11">
    <source>
        <dbReference type="RuleBase" id="RU364040"/>
    </source>
</evidence>
<feature type="site" description="Transition state stabilizer" evidence="10">
    <location>
        <position position="405"/>
    </location>
</feature>
<comment type="similarity">
    <text evidence="1 11">Belongs to the peptidase M1 family.</text>
</comment>
<dbReference type="InterPro" id="IPR042097">
    <property type="entry name" value="Aminopeptidase_N-like_N_sf"/>
</dbReference>
<feature type="domain" description="Peptidase M1 membrane alanine aminopeptidase" evidence="12">
    <location>
        <begin position="247"/>
        <end position="464"/>
    </location>
</feature>
<keyword evidence="5 11" id="KW-0378">Hydrolase</keyword>
<gene>
    <name evidence="15" type="ORF">PSNMU_V1.4_AUG-EV-PASAV3_0067690</name>
</gene>
<evidence type="ECO:0000256" key="7">
    <source>
        <dbReference type="ARBA" id="ARBA00023049"/>
    </source>
</evidence>
<feature type="binding site" evidence="9">
    <location>
        <position position="342"/>
    </location>
    <ligand>
        <name>Zn(2+)</name>
        <dbReference type="ChEBI" id="CHEBI:29105"/>
        <note>catalytic</note>
    </ligand>
</feature>
<proteinExistence type="inferred from homology"/>
<dbReference type="SUPFAM" id="SSF63737">
    <property type="entry name" value="Leukotriene A4 hydrolase N-terminal domain"/>
    <property type="match status" value="1"/>
</dbReference>
<dbReference type="InterPro" id="IPR027268">
    <property type="entry name" value="Peptidase_M4/M1_CTD_sf"/>
</dbReference>
<dbReference type="Pfam" id="PF17900">
    <property type="entry name" value="Peptidase_M1_N"/>
    <property type="match status" value="1"/>
</dbReference>
<keyword evidence="7 11" id="KW-0482">Metalloprotease</keyword>
<dbReference type="InterPro" id="IPR014782">
    <property type="entry name" value="Peptidase_M1_dom"/>
</dbReference>
<keyword evidence="16" id="KW-1185">Reference proteome</keyword>
<dbReference type="GO" id="GO:0005615">
    <property type="term" value="C:extracellular space"/>
    <property type="evidence" value="ECO:0007669"/>
    <property type="project" value="TreeGrafter"/>
</dbReference>
<evidence type="ECO:0000256" key="2">
    <source>
        <dbReference type="ARBA" id="ARBA00022438"/>
    </source>
</evidence>
<dbReference type="OrthoDB" id="10031169at2759"/>
<dbReference type="SUPFAM" id="SSF55486">
    <property type="entry name" value="Metalloproteases ('zincins'), catalytic domain"/>
    <property type="match status" value="1"/>
</dbReference>
<dbReference type="PANTHER" id="PTHR11533:SF174">
    <property type="entry name" value="PUROMYCIN-SENSITIVE AMINOPEPTIDASE-RELATED"/>
    <property type="match status" value="1"/>
</dbReference>
<evidence type="ECO:0000256" key="9">
    <source>
        <dbReference type="PIRSR" id="PIRSR634016-3"/>
    </source>
</evidence>
<feature type="domain" description="ERAP1-like C-terminal" evidence="13">
    <location>
        <begin position="546"/>
        <end position="871"/>
    </location>
</feature>
<dbReference type="InterPro" id="IPR024571">
    <property type="entry name" value="ERAP1-like_C_dom"/>
</dbReference>
<reference evidence="15 16" key="1">
    <citation type="submission" date="2019-01" db="EMBL/GenBank/DDBJ databases">
        <authorList>
            <person name="Ferrante I. M."/>
        </authorList>
    </citation>
    <scope>NUCLEOTIDE SEQUENCE [LARGE SCALE GENOMIC DNA]</scope>
    <source>
        <strain evidence="15 16">B856</strain>
    </source>
</reference>